<name>A0ACB7UH28_DIOAL</name>
<dbReference type="EC" id="2.7.7.49" evidence="1"/>
<keyword evidence="1" id="KW-0548">Nucleotidyltransferase</keyword>
<evidence type="ECO:0000313" key="1">
    <source>
        <dbReference type="EMBL" id="KAH7659656.1"/>
    </source>
</evidence>
<protein>
    <submittedName>
        <fullName evidence="1">RNA-directed DNA polymerase protein</fullName>
        <ecNumber evidence="1">2.7.7.49</ecNumber>
    </submittedName>
</protein>
<accession>A0ACB7UH28</accession>
<gene>
    <name evidence="1" type="ORF">IHE45_16G044500</name>
</gene>
<feature type="non-terminal residue" evidence="1">
    <location>
        <position position="335"/>
    </location>
</feature>
<dbReference type="EMBL" id="CM037026">
    <property type="protein sequence ID" value="KAH7659656.1"/>
    <property type="molecule type" value="Genomic_DNA"/>
</dbReference>
<keyword evidence="1" id="KW-0695">RNA-directed DNA polymerase</keyword>
<keyword evidence="1" id="KW-0808">Transferase</keyword>
<keyword evidence="2" id="KW-1185">Reference proteome</keyword>
<dbReference type="Proteomes" id="UP000827976">
    <property type="component" value="Chromosome 16"/>
</dbReference>
<evidence type="ECO:0000313" key="2">
    <source>
        <dbReference type="Proteomes" id="UP000827976"/>
    </source>
</evidence>
<reference evidence="2" key="1">
    <citation type="journal article" date="2022" name="Nat. Commun.">
        <title>Chromosome evolution and the genetic basis of agronomically important traits in greater yam.</title>
        <authorList>
            <person name="Bredeson J.V."/>
            <person name="Lyons J.B."/>
            <person name="Oniyinde I.O."/>
            <person name="Okereke N.R."/>
            <person name="Kolade O."/>
            <person name="Nnabue I."/>
            <person name="Nwadili C.O."/>
            <person name="Hribova E."/>
            <person name="Parker M."/>
            <person name="Nwogha J."/>
            <person name="Shu S."/>
            <person name="Carlson J."/>
            <person name="Kariba R."/>
            <person name="Muthemba S."/>
            <person name="Knop K."/>
            <person name="Barton G.J."/>
            <person name="Sherwood A.V."/>
            <person name="Lopez-Montes A."/>
            <person name="Asiedu R."/>
            <person name="Jamnadass R."/>
            <person name="Muchugi A."/>
            <person name="Goodstein D."/>
            <person name="Egesi C.N."/>
            <person name="Featherston J."/>
            <person name="Asfaw A."/>
            <person name="Simpson G.G."/>
            <person name="Dolezel J."/>
            <person name="Hendre P.S."/>
            <person name="Van Deynze A."/>
            <person name="Kumar P.L."/>
            <person name="Obidiegwu J.E."/>
            <person name="Bhattacharjee R."/>
            <person name="Rokhsar D.S."/>
        </authorList>
    </citation>
    <scope>NUCLEOTIDE SEQUENCE [LARGE SCALE GENOMIC DNA]</scope>
    <source>
        <strain evidence="2">cv. TDa95/00328</strain>
    </source>
</reference>
<sequence length="335" mass="38015">YYNQLSRQWQRLDVFEEQHWKCPEDAKIFWEFVENKRIFKFLMGLNKNLDEVRRRILATKPLLGLRETFLDVRREESRKKVMLGELSTITVSQTSALTAQTSSQGTYFTNENRQRKGKLWCDHYKKSGHSREACWKIHGKPIDWKPSKFVGDKDTKGNHAAVEIKSNVDSSPFTKEQLEVLQKFFTNQKTTATTPATGSLAHKGNYLHALSVTSKSLSPWIVDFGASDHMTGNATCLQNYKSCQQNFTVKITNGSLSKVAGTGSVTISKDLILHTVLYVPSLNCNLLSVSKLTQNLQCVAKFYPDLCEFQDLSSGRTIDNAREHAGLFLMEVDSS</sequence>
<feature type="non-terminal residue" evidence="1">
    <location>
        <position position="1"/>
    </location>
</feature>
<organism evidence="1 2">
    <name type="scientific">Dioscorea alata</name>
    <name type="common">Purple yam</name>
    <dbReference type="NCBI Taxonomy" id="55571"/>
    <lineage>
        <taxon>Eukaryota</taxon>
        <taxon>Viridiplantae</taxon>
        <taxon>Streptophyta</taxon>
        <taxon>Embryophyta</taxon>
        <taxon>Tracheophyta</taxon>
        <taxon>Spermatophyta</taxon>
        <taxon>Magnoliopsida</taxon>
        <taxon>Liliopsida</taxon>
        <taxon>Dioscoreales</taxon>
        <taxon>Dioscoreaceae</taxon>
        <taxon>Dioscorea</taxon>
    </lineage>
</organism>
<proteinExistence type="predicted"/>
<comment type="caution">
    <text evidence="1">The sequence shown here is derived from an EMBL/GenBank/DDBJ whole genome shotgun (WGS) entry which is preliminary data.</text>
</comment>